<dbReference type="PANTHER" id="PTHR31005">
    <property type="entry name" value="DUF4139 DOMAIN-CONTAINING PROTEIN"/>
    <property type="match status" value="1"/>
</dbReference>
<organism evidence="4 5">
    <name type="scientific">Flavobacterium jumunjinense</name>
    <dbReference type="NCBI Taxonomy" id="998845"/>
    <lineage>
        <taxon>Bacteria</taxon>
        <taxon>Pseudomonadati</taxon>
        <taxon>Bacteroidota</taxon>
        <taxon>Flavobacteriia</taxon>
        <taxon>Flavobacteriales</taxon>
        <taxon>Flavobacteriaceae</taxon>
        <taxon>Flavobacterium</taxon>
    </lineage>
</organism>
<dbReference type="NCBIfam" id="TIGR02231">
    <property type="entry name" value="mucoidy inhibitor MuiA family protein"/>
    <property type="match status" value="2"/>
</dbReference>
<dbReference type="Pfam" id="PF13600">
    <property type="entry name" value="DUF4140"/>
    <property type="match status" value="1"/>
</dbReference>
<dbReference type="InterPro" id="IPR008969">
    <property type="entry name" value="CarboxyPept-like_regulatory"/>
</dbReference>
<evidence type="ECO:0000313" key="4">
    <source>
        <dbReference type="EMBL" id="MFB9098370.1"/>
    </source>
</evidence>
<dbReference type="PANTHER" id="PTHR31005:SF8">
    <property type="entry name" value="DUF4139 DOMAIN-CONTAINING PROTEIN"/>
    <property type="match status" value="1"/>
</dbReference>
<dbReference type="EMBL" id="JBHMEY010000085">
    <property type="protein sequence ID" value="MFB9098370.1"/>
    <property type="molecule type" value="Genomic_DNA"/>
</dbReference>
<dbReference type="Pfam" id="PF13715">
    <property type="entry name" value="CarbopepD_reg_2"/>
    <property type="match status" value="1"/>
</dbReference>
<keyword evidence="1" id="KW-0175">Coiled coil</keyword>
<evidence type="ECO:0000259" key="2">
    <source>
        <dbReference type="Pfam" id="PF13598"/>
    </source>
</evidence>
<dbReference type="InterPro" id="IPR037291">
    <property type="entry name" value="DUF4139"/>
</dbReference>
<accession>A0ABV5GSJ6</accession>
<feature type="domain" description="DUF4139" evidence="2">
    <location>
        <begin position="222"/>
        <end position="614"/>
    </location>
</feature>
<keyword evidence="5" id="KW-1185">Reference proteome</keyword>
<gene>
    <name evidence="4" type="ORF">ACFFVF_17840</name>
</gene>
<evidence type="ECO:0000259" key="3">
    <source>
        <dbReference type="Pfam" id="PF13600"/>
    </source>
</evidence>
<protein>
    <submittedName>
        <fullName evidence="4">Mucoidy inhibitor MuiA family protein</fullName>
    </submittedName>
</protein>
<sequence>MNVQKRVVFGIVFSILVVFSSFSQQKTKNVISKINNVIVFTEGAQITRNGKTTLESGKTELVFSGVSPRIDKQSLQVKGSGNFTILSVVHQNNFLKEQENRSEIEKLEASKKSLEQNKTTETNILAILQNEENILAKNQVIGGVNSGLKAIELKEAVDFHRQRLVDLIKQKTEINERVATIDSDLIKLNKQLKALNQSDEKATSDIVVTVSASSSVTNAKFEIDYYVFNAGWFSNYDLRVEDVNSPIDLLLKANIFQSSGEDWKDVNLSISSGNPTESGVSPTINPWFLNLNSRRSTGGSVQAYGQLIGNTVSGKISDSYGPLPGASVMVKGTSIGAQADFDGNYSIKVPHVNCELVFSYISMKSQIVQVRNNTINVVLEHDVAQLEAVVVTAYSRKKSRKKEEDEFKSQPLETSVNYQPTTITYDIDVPYTVLNDGKVYTAEIKKFNLPADYQYMAVPKLDKNAYLTAKITDWQDLNLFDGELNLFFEGAFLGKSLLDLQNASDTLEISLGKDKGIAIERKQLKEYKSKQFLSSNKTESRAFEIAVKNNKPYAVTITILDQFPISTTKEITVFDEEYNEGVMNEETKLVTWKLKLPSKSEKKLNLKYKVKSPKNASLILD</sequence>
<dbReference type="InterPro" id="IPR025554">
    <property type="entry name" value="DUF4140"/>
</dbReference>
<dbReference type="Proteomes" id="UP001589607">
    <property type="component" value="Unassembled WGS sequence"/>
</dbReference>
<evidence type="ECO:0000313" key="5">
    <source>
        <dbReference type="Proteomes" id="UP001589607"/>
    </source>
</evidence>
<dbReference type="Gene3D" id="2.60.40.1120">
    <property type="entry name" value="Carboxypeptidase-like, regulatory domain"/>
    <property type="match status" value="1"/>
</dbReference>
<name>A0ABV5GSJ6_9FLAO</name>
<comment type="caution">
    <text evidence="4">The sequence shown here is derived from an EMBL/GenBank/DDBJ whole genome shotgun (WGS) entry which is preliminary data.</text>
</comment>
<evidence type="ECO:0000256" key="1">
    <source>
        <dbReference type="SAM" id="Coils"/>
    </source>
</evidence>
<dbReference type="SUPFAM" id="SSF49464">
    <property type="entry name" value="Carboxypeptidase regulatory domain-like"/>
    <property type="match status" value="1"/>
</dbReference>
<dbReference type="InterPro" id="IPR011935">
    <property type="entry name" value="CHP02231"/>
</dbReference>
<feature type="domain" description="DUF4140" evidence="3">
    <location>
        <begin position="37"/>
        <end position="135"/>
    </location>
</feature>
<reference evidence="4 5" key="1">
    <citation type="submission" date="2024-09" db="EMBL/GenBank/DDBJ databases">
        <authorList>
            <person name="Sun Q."/>
            <person name="Mori K."/>
        </authorList>
    </citation>
    <scope>NUCLEOTIDE SEQUENCE [LARGE SCALE GENOMIC DNA]</scope>
    <source>
        <strain evidence="4 5">CECT 7955</strain>
    </source>
</reference>
<dbReference type="RefSeq" id="WP_236453286.1">
    <property type="nucleotide sequence ID" value="NZ_CBCSGE010000035.1"/>
</dbReference>
<dbReference type="Pfam" id="PF13598">
    <property type="entry name" value="DUF4139"/>
    <property type="match status" value="1"/>
</dbReference>
<feature type="coiled-coil region" evidence="1">
    <location>
        <begin position="97"/>
        <end position="131"/>
    </location>
</feature>
<proteinExistence type="predicted"/>